<accession>A0AAD7LUC0</accession>
<protein>
    <submittedName>
        <fullName evidence="2">Uncharacterized protein</fullName>
    </submittedName>
</protein>
<proteinExistence type="predicted"/>
<dbReference type="EMBL" id="JARAOO010000006">
    <property type="protein sequence ID" value="KAJ7964449.1"/>
    <property type="molecule type" value="Genomic_DNA"/>
</dbReference>
<dbReference type="Proteomes" id="UP001163823">
    <property type="component" value="Chromosome 6"/>
</dbReference>
<feature type="transmembrane region" description="Helical" evidence="1">
    <location>
        <begin position="7"/>
        <end position="28"/>
    </location>
</feature>
<comment type="caution">
    <text evidence="2">The sequence shown here is derived from an EMBL/GenBank/DDBJ whole genome shotgun (WGS) entry which is preliminary data.</text>
</comment>
<dbReference type="KEGG" id="qsa:O6P43_014264"/>
<sequence length="74" mass="7798">MTIRRQALVICSSLPILSCIVGSIIQLLDASSDRSQSTAVSGEKMLNCKVEDASAASNAAAQKHFRQIQHIGGA</sequence>
<keyword evidence="1" id="KW-0812">Transmembrane</keyword>
<evidence type="ECO:0000313" key="2">
    <source>
        <dbReference type="EMBL" id="KAJ7964449.1"/>
    </source>
</evidence>
<evidence type="ECO:0000256" key="1">
    <source>
        <dbReference type="SAM" id="Phobius"/>
    </source>
</evidence>
<keyword evidence="3" id="KW-1185">Reference proteome</keyword>
<keyword evidence="1" id="KW-1133">Transmembrane helix</keyword>
<gene>
    <name evidence="2" type="ORF">O6P43_014264</name>
</gene>
<dbReference type="AlphaFoldDB" id="A0AAD7LUC0"/>
<evidence type="ECO:0000313" key="3">
    <source>
        <dbReference type="Proteomes" id="UP001163823"/>
    </source>
</evidence>
<name>A0AAD7LUC0_QUISA</name>
<reference evidence="2" key="1">
    <citation type="journal article" date="2023" name="Science">
        <title>Elucidation of the pathway for biosynthesis of saponin adjuvants from the soapbark tree.</title>
        <authorList>
            <person name="Reed J."/>
            <person name="Orme A."/>
            <person name="El-Demerdash A."/>
            <person name="Owen C."/>
            <person name="Martin L.B.B."/>
            <person name="Misra R.C."/>
            <person name="Kikuchi S."/>
            <person name="Rejzek M."/>
            <person name="Martin A.C."/>
            <person name="Harkess A."/>
            <person name="Leebens-Mack J."/>
            <person name="Louveau T."/>
            <person name="Stephenson M.J."/>
            <person name="Osbourn A."/>
        </authorList>
    </citation>
    <scope>NUCLEOTIDE SEQUENCE</scope>
    <source>
        <strain evidence="2">S10</strain>
    </source>
</reference>
<organism evidence="2 3">
    <name type="scientific">Quillaja saponaria</name>
    <name type="common">Soap bark tree</name>
    <dbReference type="NCBI Taxonomy" id="32244"/>
    <lineage>
        <taxon>Eukaryota</taxon>
        <taxon>Viridiplantae</taxon>
        <taxon>Streptophyta</taxon>
        <taxon>Embryophyta</taxon>
        <taxon>Tracheophyta</taxon>
        <taxon>Spermatophyta</taxon>
        <taxon>Magnoliopsida</taxon>
        <taxon>eudicotyledons</taxon>
        <taxon>Gunneridae</taxon>
        <taxon>Pentapetalae</taxon>
        <taxon>rosids</taxon>
        <taxon>fabids</taxon>
        <taxon>Fabales</taxon>
        <taxon>Quillajaceae</taxon>
        <taxon>Quillaja</taxon>
    </lineage>
</organism>
<keyword evidence="1" id="KW-0472">Membrane</keyword>